<evidence type="ECO:0000256" key="4">
    <source>
        <dbReference type="ARBA" id="ARBA00012890"/>
    </source>
</evidence>
<keyword evidence="13" id="KW-1185">Reference proteome</keyword>
<dbReference type="GO" id="GO:0019854">
    <property type="term" value="P:L-ascorbic acid catabolic process"/>
    <property type="evidence" value="ECO:0007669"/>
    <property type="project" value="TreeGrafter"/>
</dbReference>
<dbReference type="InterPro" id="IPR013785">
    <property type="entry name" value="Aldolase_TIM"/>
</dbReference>
<comment type="catalytic activity">
    <reaction evidence="1">
        <text>D-ribulose 5-phosphate + formaldehyde = D-arabino-hex-3-ulose 6-phosphate</text>
        <dbReference type="Rhea" id="RHEA:25201"/>
        <dbReference type="ChEBI" id="CHEBI:16842"/>
        <dbReference type="ChEBI" id="CHEBI:58121"/>
        <dbReference type="ChEBI" id="CHEBI:58542"/>
        <dbReference type="EC" id="4.1.2.43"/>
    </reaction>
</comment>
<dbReference type="AlphaFoldDB" id="A0A2U1TP59"/>
<dbReference type="GO" id="GO:0004590">
    <property type="term" value="F:orotidine-5'-phosphate decarboxylase activity"/>
    <property type="evidence" value="ECO:0007669"/>
    <property type="project" value="InterPro"/>
</dbReference>
<proteinExistence type="inferred from homology"/>
<dbReference type="Pfam" id="PF00215">
    <property type="entry name" value="OMPdecase"/>
    <property type="match status" value="1"/>
</dbReference>
<evidence type="ECO:0000256" key="10">
    <source>
        <dbReference type="ARBA" id="ARBA00080293"/>
    </source>
</evidence>
<evidence type="ECO:0000259" key="11">
    <source>
        <dbReference type="SMART" id="SM00934"/>
    </source>
</evidence>
<evidence type="ECO:0000256" key="6">
    <source>
        <dbReference type="ARBA" id="ARBA00023277"/>
    </source>
</evidence>
<comment type="caution">
    <text evidence="12">The sequence shown here is derived from an EMBL/GenBank/DDBJ whole genome shotgun (WGS) entry which is preliminary data.</text>
</comment>
<keyword evidence="6" id="KW-0119">Carbohydrate metabolism</keyword>
<dbReference type="EMBL" id="QDKJ01000011">
    <property type="protein sequence ID" value="PWC11181.1"/>
    <property type="molecule type" value="Genomic_DNA"/>
</dbReference>
<evidence type="ECO:0000256" key="1">
    <source>
        <dbReference type="ARBA" id="ARBA00000718"/>
    </source>
</evidence>
<evidence type="ECO:0000313" key="13">
    <source>
        <dbReference type="Proteomes" id="UP000245138"/>
    </source>
</evidence>
<organism evidence="12 13">
    <name type="scientific">Brenneria roseae subsp. americana</name>
    <dbReference type="NCBI Taxonomy" id="1508507"/>
    <lineage>
        <taxon>Bacteria</taxon>
        <taxon>Pseudomonadati</taxon>
        <taxon>Pseudomonadota</taxon>
        <taxon>Gammaproteobacteria</taxon>
        <taxon>Enterobacterales</taxon>
        <taxon>Pectobacteriaceae</taxon>
        <taxon>Brenneria</taxon>
    </lineage>
</organism>
<dbReference type="OrthoDB" id="43475at2"/>
<reference evidence="12 13" key="1">
    <citation type="submission" date="2018-04" db="EMBL/GenBank/DDBJ databases">
        <title>Brenneria corticis sp.nov.</title>
        <authorList>
            <person name="Li Y."/>
        </authorList>
    </citation>
    <scope>NUCLEOTIDE SEQUENCE [LARGE SCALE GENOMIC DNA]</scope>
    <source>
        <strain evidence="12 13">LMG 27715</strain>
    </source>
</reference>
<evidence type="ECO:0000256" key="2">
    <source>
        <dbReference type="ARBA" id="ARBA00005014"/>
    </source>
</evidence>
<comment type="pathway">
    <text evidence="2">One-carbon metabolism; formaldehyde assimilation via RuMP pathway; D-fructose 6-phosphate from D-ribulose 5-phosphate and formaldehyde: step 1/2.</text>
</comment>
<dbReference type="GO" id="GO:0043801">
    <property type="term" value="F:hexulose-6-phosphate synthase activity"/>
    <property type="evidence" value="ECO:0007669"/>
    <property type="project" value="UniProtKB-EC"/>
</dbReference>
<feature type="domain" description="Orotidine 5'-phosphate decarboxylase" evidence="11">
    <location>
        <begin position="2"/>
        <end position="203"/>
    </location>
</feature>
<name>A0A2U1TP59_9GAMM</name>
<dbReference type="RefSeq" id="WP_109055154.1">
    <property type="nucleotide sequence ID" value="NZ_QDKJ01000011.1"/>
</dbReference>
<evidence type="ECO:0000256" key="7">
    <source>
        <dbReference type="ARBA" id="ARBA00050573"/>
    </source>
</evidence>
<dbReference type="SMART" id="SM00934">
    <property type="entry name" value="OMPdecase"/>
    <property type="match status" value="1"/>
</dbReference>
<evidence type="ECO:0000256" key="9">
    <source>
        <dbReference type="ARBA" id="ARBA00066421"/>
    </source>
</evidence>
<comment type="similarity">
    <text evidence="3">Belongs to the HPS/KGPDC family. HPS subfamily.</text>
</comment>
<dbReference type="EC" id="4.1.2.43" evidence="4"/>
<keyword evidence="5" id="KW-0456">Lyase</keyword>
<evidence type="ECO:0000256" key="8">
    <source>
        <dbReference type="ARBA" id="ARBA00061676"/>
    </source>
</evidence>
<evidence type="ECO:0000256" key="3">
    <source>
        <dbReference type="ARBA" id="ARBA00006350"/>
    </source>
</evidence>
<protein>
    <recommendedName>
        <fullName evidence="10">3-dehydro-L-gulonate-6-phosphate decarboxylase</fullName>
        <ecNumber evidence="9">4.1.1.85</ecNumber>
        <ecNumber evidence="4">4.1.2.43</ecNumber>
    </recommendedName>
</protein>
<dbReference type="GO" id="GO:0006207">
    <property type="term" value="P:'de novo' pyrimidine nucleobase biosynthetic process"/>
    <property type="evidence" value="ECO:0007669"/>
    <property type="project" value="InterPro"/>
</dbReference>
<dbReference type="InterPro" id="IPR017553">
    <property type="entry name" value="3-hexulose-6-phosphate_synth"/>
</dbReference>
<evidence type="ECO:0000256" key="5">
    <source>
        <dbReference type="ARBA" id="ARBA00023239"/>
    </source>
</evidence>
<comment type="catalytic activity">
    <reaction evidence="7">
        <text>3-dehydro-L-gulonate 6-phosphate + H(+) = L-xylulose 5-phosphate + CO2</text>
        <dbReference type="Rhea" id="RHEA:14353"/>
        <dbReference type="ChEBI" id="CHEBI:15378"/>
        <dbReference type="ChEBI" id="CHEBI:16526"/>
        <dbReference type="ChEBI" id="CHEBI:57829"/>
        <dbReference type="ChEBI" id="CHEBI:58774"/>
        <dbReference type="EC" id="4.1.1.85"/>
    </reaction>
    <physiologicalReaction direction="left-to-right" evidence="7">
        <dbReference type="Rhea" id="RHEA:14354"/>
    </physiologicalReaction>
</comment>
<gene>
    <name evidence="12" type="ORF">B4923_14455</name>
</gene>
<dbReference type="Gene3D" id="3.20.20.70">
    <property type="entry name" value="Aldolase class I"/>
    <property type="match status" value="1"/>
</dbReference>
<dbReference type="PANTHER" id="PTHR35039:SF3">
    <property type="entry name" value="3-KETO-L-GULONATE-6-PHOSPHATE DECARBOXYLASE SGBH-RELATED"/>
    <property type="match status" value="1"/>
</dbReference>
<sequence length="209" mass="21915">MKLQLALDDISLSDALALLDNVHPYIDIVEVGTPFIIQDGMVPVSAIKKRFPQLHVLADTKIMDAGDYEAHLAFAAGADSITVLGVTDMLTVKACLKAAEPFGGTVVIDMICVPELEARVAQLEDAGVNALAVHTGVDQQAAGRTPMDDLKVIKACSKQSVIYVAGGIGLTTIEQYHQAGADVAIIGSGICKATDPVGEARAIAEKIHN</sequence>
<dbReference type="Proteomes" id="UP000245138">
    <property type="component" value="Unassembled WGS sequence"/>
</dbReference>
<dbReference type="InterPro" id="IPR011060">
    <property type="entry name" value="RibuloseP-bd_barrel"/>
</dbReference>
<dbReference type="PANTHER" id="PTHR35039">
    <property type="entry name" value="3-KETO-L-GULONATE-6-PHOSPHATE DECARBOXYLASE SGBH-RELATED"/>
    <property type="match status" value="1"/>
</dbReference>
<dbReference type="EC" id="4.1.1.85" evidence="9"/>
<evidence type="ECO:0000313" key="12">
    <source>
        <dbReference type="EMBL" id="PWC11181.1"/>
    </source>
</evidence>
<dbReference type="SUPFAM" id="SSF51366">
    <property type="entry name" value="Ribulose-phoshate binding barrel"/>
    <property type="match status" value="1"/>
</dbReference>
<dbReference type="NCBIfam" id="TIGR03128">
    <property type="entry name" value="RuMP_HxlA"/>
    <property type="match status" value="1"/>
</dbReference>
<dbReference type="InterPro" id="IPR001754">
    <property type="entry name" value="OMPdeCOase_dom"/>
</dbReference>
<dbReference type="FunFam" id="3.20.20.70:FF:000022">
    <property type="entry name" value="3-keto-L-gulonate-6-phosphate decarboxylase UlaD"/>
    <property type="match status" value="1"/>
</dbReference>
<comment type="similarity">
    <text evidence="8">Belongs to the HPS/KGPDC family. KGPDC subfamily.</text>
</comment>
<dbReference type="GO" id="GO:0033982">
    <property type="term" value="F:3-dehydro-L-gulonate-6-phosphate decarboxylase activity"/>
    <property type="evidence" value="ECO:0007669"/>
    <property type="project" value="UniProtKB-EC"/>
</dbReference>
<accession>A0A2U1TP59</accession>